<keyword evidence="13" id="KW-0560">Oxidoreductase</keyword>
<dbReference type="Gene3D" id="3.30.390.50">
    <property type="entry name" value="CO dehydrogenase flavoprotein, C-terminal domain"/>
    <property type="match status" value="1"/>
</dbReference>
<evidence type="ECO:0000256" key="5">
    <source>
        <dbReference type="ARBA" id="ARBA00013529"/>
    </source>
</evidence>
<dbReference type="EMBL" id="JACEIK010000093">
    <property type="protein sequence ID" value="MCD7449394.1"/>
    <property type="molecule type" value="Genomic_DNA"/>
</dbReference>
<keyword evidence="14" id="KW-0408">Iron</keyword>
<evidence type="ECO:0000256" key="1">
    <source>
        <dbReference type="ARBA" id="ARBA00001924"/>
    </source>
</evidence>
<evidence type="ECO:0000256" key="11">
    <source>
        <dbReference type="ARBA" id="ARBA00022723"/>
    </source>
</evidence>
<dbReference type="PROSITE" id="PS00197">
    <property type="entry name" value="2FE2S_FER_1"/>
    <property type="match status" value="1"/>
</dbReference>
<dbReference type="InterPro" id="IPR002346">
    <property type="entry name" value="Mopterin_DH_FAD-bd"/>
</dbReference>
<organism evidence="19 20">
    <name type="scientific">Datura stramonium</name>
    <name type="common">Jimsonweed</name>
    <name type="synonym">Common thornapple</name>
    <dbReference type="NCBI Taxonomy" id="4076"/>
    <lineage>
        <taxon>Eukaryota</taxon>
        <taxon>Viridiplantae</taxon>
        <taxon>Streptophyta</taxon>
        <taxon>Embryophyta</taxon>
        <taxon>Tracheophyta</taxon>
        <taxon>Spermatophyta</taxon>
        <taxon>Magnoliopsida</taxon>
        <taxon>eudicotyledons</taxon>
        <taxon>Gunneridae</taxon>
        <taxon>Pentapetalae</taxon>
        <taxon>asterids</taxon>
        <taxon>lamiids</taxon>
        <taxon>Solanales</taxon>
        <taxon>Solanaceae</taxon>
        <taxon>Solanoideae</taxon>
        <taxon>Datureae</taxon>
        <taxon>Datura</taxon>
    </lineage>
</organism>
<dbReference type="Gene3D" id="3.30.43.10">
    <property type="entry name" value="Uridine Diphospho-n-acetylenolpyruvylglucosamine Reductase, domain 2"/>
    <property type="match status" value="1"/>
</dbReference>
<keyword evidence="11" id="KW-0479">Metal-binding</keyword>
<evidence type="ECO:0000256" key="12">
    <source>
        <dbReference type="ARBA" id="ARBA00022827"/>
    </source>
</evidence>
<dbReference type="Pfam" id="PF00941">
    <property type="entry name" value="FAD_binding_5"/>
    <property type="match status" value="1"/>
</dbReference>
<dbReference type="InterPro" id="IPR036856">
    <property type="entry name" value="Ald_Oxase/Xan_DH_a/b_sf"/>
</dbReference>
<dbReference type="InterPro" id="IPR016208">
    <property type="entry name" value="Ald_Oxase/xanthine_DH-like"/>
</dbReference>
<comment type="cofactor">
    <cofactor evidence="2">
        <name>FAD</name>
        <dbReference type="ChEBI" id="CHEBI:57692"/>
    </cofactor>
</comment>
<dbReference type="PROSITE" id="PS51085">
    <property type="entry name" value="2FE2S_FER_2"/>
    <property type="match status" value="1"/>
</dbReference>
<dbReference type="InterPro" id="IPR001041">
    <property type="entry name" value="2Fe-2S_ferredoxin-type"/>
</dbReference>
<keyword evidence="20" id="KW-1185">Reference proteome</keyword>
<dbReference type="InterPro" id="IPR037165">
    <property type="entry name" value="AldOxase/xan_DH_Mopterin-bd_sf"/>
</dbReference>
<evidence type="ECO:0000259" key="17">
    <source>
        <dbReference type="PROSITE" id="PS51085"/>
    </source>
</evidence>
<dbReference type="InterPro" id="IPR000674">
    <property type="entry name" value="Ald_Oxase/Xan_DH_a/b"/>
</dbReference>
<dbReference type="SUPFAM" id="SSF56176">
    <property type="entry name" value="FAD-binding/transporter-associated domain-like"/>
    <property type="match status" value="1"/>
</dbReference>
<evidence type="ECO:0000256" key="13">
    <source>
        <dbReference type="ARBA" id="ARBA00023002"/>
    </source>
</evidence>
<dbReference type="InterPro" id="IPR036683">
    <property type="entry name" value="CO_DH_flav_C_dom_sf"/>
</dbReference>
<comment type="cofactor">
    <cofactor evidence="16">
        <name>[2Fe-2S] cluster</name>
        <dbReference type="ChEBI" id="CHEBI:190135"/>
    </cofactor>
</comment>
<dbReference type="SUPFAM" id="SSF54292">
    <property type="entry name" value="2Fe-2S ferredoxin-like"/>
    <property type="match status" value="1"/>
</dbReference>
<keyword evidence="7" id="KW-0150">Chloroplast</keyword>
<reference evidence="19 20" key="1">
    <citation type="journal article" date="2021" name="BMC Genomics">
        <title>Datura genome reveals duplications of psychoactive alkaloid biosynthetic genes and high mutation rate following tissue culture.</title>
        <authorList>
            <person name="Rajewski A."/>
            <person name="Carter-House D."/>
            <person name="Stajich J."/>
            <person name="Litt A."/>
        </authorList>
    </citation>
    <scope>NUCLEOTIDE SEQUENCE [LARGE SCALE GENOMIC DNA]</scope>
    <source>
        <strain evidence="19">AR-01</strain>
    </source>
</reference>
<gene>
    <name evidence="19" type="primary">AAO2_3</name>
    <name evidence="19" type="ORF">HAX54_051825</name>
</gene>
<dbReference type="Pfam" id="PF01799">
    <property type="entry name" value="Fer2_2"/>
    <property type="match status" value="1"/>
</dbReference>
<proteinExistence type="inferred from homology"/>
<accession>A0ABS8RUV3</accession>
<comment type="caution">
    <text evidence="19">The sequence shown here is derived from an EMBL/GenBank/DDBJ whole genome shotgun (WGS) entry which is preliminary data.</text>
</comment>
<keyword evidence="15" id="KW-0411">Iron-sulfur</keyword>
<dbReference type="SUPFAM" id="SSF47741">
    <property type="entry name" value="CO dehydrogenase ISP C-domain like"/>
    <property type="match status" value="1"/>
</dbReference>
<dbReference type="InterPro" id="IPR008274">
    <property type="entry name" value="AldOxase/xan_DH_MoCoBD1"/>
</dbReference>
<evidence type="ECO:0000256" key="2">
    <source>
        <dbReference type="ARBA" id="ARBA00001974"/>
    </source>
</evidence>
<evidence type="ECO:0000256" key="6">
    <source>
        <dbReference type="ARBA" id="ARBA00022505"/>
    </source>
</evidence>
<dbReference type="PROSITE" id="PS51387">
    <property type="entry name" value="FAD_PCMH"/>
    <property type="match status" value="1"/>
</dbReference>
<keyword evidence="10" id="KW-0001">2Fe-2S</keyword>
<dbReference type="InterPro" id="IPR036010">
    <property type="entry name" value="2Fe-2S_ferredoxin-like_sf"/>
</dbReference>
<feature type="domain" description="2Fe-2S ferredoxin-type" evidence="17">
    <location>
        <begin position="8"/>
        <end position="95"/>
    </location>
</feature>
<comment type="cofactor">
    <cofactor evidence="1">
        <name>Mo-molybdopterin</name>
        <dbReference type="ChEBI" id="CHEBI:71302"/>
    </cofactor>
</comment>
<dbReference type="PIRSF" id="PIRSF000127">
    <property type="entry name" value="Xanthine_DH"/>
    <property type="match status" value="1"/>
</dbReference>
<name>A0ABS8RUV3_DATST</name>
<evidence type="ECO:0000259" key="18">
    <source>
        <dbReference type="PROSITE" id="PS51387"/>
    </source>
</evidence>
<evidence type="ECO:0000313" key="20">
    <source>
        <dbReference type="Proteomes" id="UP000823775"/>
    </source>
</evidence>
<dbReference type="SUPFAM" id="SSF56003">
    <property type="entry name" value="Molybdenum cofactor-binding domain"/>
    <property type="match status" value="1"/>
</dbReference>
<evidence type="ECO:0000256" key="14">
    <source>
        <dbReference type="ARBA" id="ARBA00023004"/>
    </source>
</evidence>
<dbReference type="Pfam" id="PF00111">
    <property type="entry name" value="Fer2"/>
    <property type="match status" value="1"/>
</dbReference>
<dbReference type="InterPro" id="IPR036318">
    <property type="entry name" value="FAD-bd_PCMH-like_sf"/>
</dbReference>
<protein>
    <recommendedName>
        <fullName evidence="5">Ferredoxin</fullName>
    </recommendedName>
</protein>
<dbReference type="SMART" id="SM01008">
    <property type="entry name" value="Ald_Xan_dh_C"/>
    <property type="match status" value="1"/>
</dbReference>
<evidence type="ECO:0000256" key="16">
    <source>
        <dbReference type="ARBA" id="ARBA00034078"/>
    </source>
</evidence>
<dbReference type="Pfam" id="PF20256">
    <property type="entry name" value="MoCoBD_2"/>
    <property type="match status" value="1"/>
</dbReference>
<dbReference type="Gene3D" id="3.90.1170.50">
    <property type="entry name" value="Aldehyde oxidase/xanthine dehydrogenase, a/b hammerhead"/>
    <property type="match status" value="1"/>
</dbReference>
<dbReference type="InterPro" id="IPR002888">
    <property type="entry name" value="2Fe-2S-bd"/>
</dbReference>
<evidence type="ECO:0000256" key="7">
    <source>
        <dbReference type="ARBA" id="ARBA00022528"/>
    </source>
</evidence>
<dbReference type="InterPro" id="IPR046867">
    <property type="entry name" value="AldOxase/xan_DH_MoCoBD2"/>
</dbReference>
<dbReference type="Gene3D" id="3.10.20.30">
    <property type="match status" value="1"/>
</dbReference>
<dbReference type="InterPro" id="IPR016169">
    <property type="entry name" value="FAD-bd_PCMH_sub2"/>
</dbReference>
<evidence type="ECO:0000256" key="10">
    <source>
        <dbReference type="ARBA" id="ARBA00022714"/>
    </source>
</evidence>
<feature type="domain" description="FAD-binding PCMH-type" evidence="18">
    <location>
        <begin position="231"/>
        <end position="420"/>
    </location>
</feature>
<evidence type="ECO:0000256" key="4">
    <source>
        <dbReference type="ARBA" id="ARBA00006849"/>
    </source>
</evidence>
<comment type="subcellular location">
    <subcellularLocation>
        <location evidence="3">Plastid</location>
    </subcellularLocation>
</comment>
<keyword evidence="9" id="KW-0934">Plastid</keyword>
<dbReference type="Gene3D" id="3.30.465.10">
    <property type="match status" value="1"/>
</dbReference>
<sequence>MEGLERSGNLVFAVNGERFELACVDPSTTLLQFLRYHACFKSPKLGCGEGGCGACVVLVSKYDPNLNRVEDFSVSSCLTLLCSLNGCAITTSDGLGNTRDGYHPIHQRFAGFHASQCGFCTPGMCMSFFSALVNADKQNYQDSPQGSSNLTSFEAEKSISGNLCRCTGYRPIADACKSFASDVDIEDLGLNTFWQNGDSRETKVSKLPPYDPSKNLVTYPEFLKSESVTRLDSTRYSWFSPVSIGELQSLLNSSVADENARRVKLVVGNTGTGYYKETQRYDQYIDLRRIPELSILNRDSKGIEIGATVTISRVISFLNEGKEVNMSSYGNMVSQKLAQHMEKIANPFVRNTASVGGNLAMAQKFGFPSDMSTLFLGVDAMVSILTVRGQEKLKWEELLERPAIDSRCVLLSVWIPFQKEGNFLPNLKFQFETYRAAPRPLGSALAYVNAAFLADVSSHRNGVVIHSIKLAFGAFGTEHAIRAKTVEKYLTGKILNVKILYEAVKLVRLDVVPQPGTSYPEYRSSLAVSFLFKFLHPLMDVDSAISSGLFDGISENFLEDGSGSNNDDGDTSQGNTQTILSSAEQVVESSTEYYPVGEPMKKYGAAMQASGEAVYVDDIPSPPNCLHGAFIYSTKPLARVKSISLQLESNSLADGIVAVITFKDIPSGGENVGALSQFGTEPLFAEDRCEYAGDRIAVVIAKSQRSADVAARTAVVEYDTDDTGSPILTVEEAVERSSFLQDPVFLNTDPVGDFSKGMAEADHKILSAELRLPSEYYFYMEPQTTLAVPDEDKSMVVYASTQFPEYTNSVIARCLGVPEHNIRVITRRAGGGFGGKAIRNMPVSTACALAAYKLRRPVRIYVNRNTDMVITGGRHPLKVTYSVGFKSNGKITALHADILINGGISNDITPVIASHVIAALKKYNWGAFSFDIKNCKTNLTSKSSMRALGDVQGSYIADAIIEHVASVLEMEVDSVISQNVHTYESLKLFYEESAGESGEYTLPSIMDQIATSSRFVDRKNMVDQFNQKNTWKKRGISRLPIVHEVRQHATPAKVSILQDGSIVCEVGGVEIGQGLWTKVKQVIAYALSLIERSWSEELVEKVRIIQIDTLSLVQTGYTAESTKSESSCEAARLCCNILVERLTPLKEKLQEQNGSVNWTTLIREAEAQPINLQSHAYFVPDSSSGQYLNYGAAVSEVEIDILTGQQRIMQSDIIYDCGQSLNPATDLGQIEGAFVQGIGYFMLEEYLTNEDGLMVTNSTWTYHIPTIDTIPKRLNVRVLNSGHHKKRILSSKASGEPPLLLAATVHSSIRAAIREARKQLKSWGKLDESVSEFYLEVPAIMPVVKTTCGLDYVEKYLETLINKPSDSESVRCPDFKKTCSNTP</sequence>
<dbReference type="Gene3D" id="1.10.150.120">
    <property type="entry name" value="[2Fe-2S]-binding domain"/>
    <property type="match status" value="1"/>
</dbReference>
<dbReference type="PANTHER" id="PTHR11908">
    <property type="entry name" value="XANTHINE DEHYDROGENASE"/>
    <property type="match status" value="1"/>
</dbReference>
<dbReference type="Pfam" id="PF02738">
    <property type="entry name" value="MoCoBD_1"/>
    <property type="match status" value="1"/>
</dbReference>
<dbReference type="InterPro" id="IPR036884">
    <property type="entry name" value="2Fe-2S-bd_dom_sf"/>
</dbReference>
<evidence type="ECO:0000256" key="3">
    <source>
        <dbReference type="ARBA" id="ARBA00004474"/>
    </source>
</evidence>
<dbReference type="InterPro" id="IPR016166">
    <property type="entry name" value="FAD-bd_PCMH"/>
</dbReference>
<dbReference type="InterPro" id="IPR005107">
    <property type="entry name" value="CO_DH_flav_C"/>
</dbReference>
<evidence type="ECO:0000256" key="9">
    <source>
        <dbReference type="ARBA" id="ARBA00022640"/>
    </source>
</evidence>
<dbReference type="SMART" id="SM01092">
    <property type="entry name" value="CO_deh_flav_C"/>
    <property type="match status" value="1"/>
</dbReference>
<dbReference type="Proteomes" id="UP000823775">
    <property type="component" value="Unassembled WGS sequence"/>
</dbReference>
<keyword evidence="6" id="KW-0500">Molybdenum</keyword>
<dbReference type="SUPFAM" id="SSF54665">
    <property type="entry name" value="CO dehydrogenase molybdoprotein N-domain-like"/>
    <property type="match status" value="1"/>
</dbReference>
<dbReference type="SUPFAM" id="SSF55447">
    <property type="entry name" value="CO dehydrogenase flavoprotein C-terminal domain-like"/>
    <property type="match status" value="1"/>
</dbReference>
<dbReference type="Gene3D" id="3.30.365.10">
    <property type="entry name" value="Aldehyde oxidase/xanthine dehydrogenase, molybdopterin binding domain"/>
    <property type="match status" value="4"/>
</dbReference>
<keyword evidence="8" id="KW-0285">Flavoprotein</keyword>
<dbReference type="InterPro" id="IPR012675">
    <property type="entry name" value="Beta-grasp_dom_sf"/>
</dbReference>
<dbReference type="Pfam" id="PF03450">
    <property type="entry name" value="CO_deh_flav_C"/>
    <property type="match status" value="1"/>
</dbReference>
<dbReference type="Pfam" id="PF01315">
    <property type="entry name" value="Ald_Xan_dh_C"/>
    <property type="match status" value="1"/>
</dbReference>
<evidence type="ECO:0000256" key="15">
    <source>
        <dbReference type="ARBA" id="ARBA00023014"/>
    </source>
</evidence>
<dbReference type="PANTHER" id="PTHR11908:SF150">
    <property type="entry name" value="BENZALDEHYDE DEHYDROGENASE (NAD(+))-LIKE"/>
    <property type="match status" value="1"/>
</dbReference>
<dbReference type="InterPro" id="IPR006058">
    <property type="entry name" value="2Fe2S_fd_BS"/>
</dbReference>
<dbReference type="InterPro" id="IPR016167">
    <property type="entry name" value="FAD-bd_PCMH_sub1"/>
</dbReference>
<comment type="similarity">
    <text evidence="4">Belongs to the xanthine dehydrogenase family.</text>
</comment>
<keyword evidence="12" id="KW-0274">FAD</keyword>
<evidence type="ECO:0000313" key="19">
    <source>
        <dbReference type="EMBL" id="MCD7449394.1"/>
    </source>
</evidence>
<evidence type="ECO:0000256" key="8">
    <source>
        <dbReference type="ARBA" id="ARBA00022630"/>
    </source>
</evidence>